<evidence type="ECO:0000313" key="2">
    <source>
        <dbReference type="Proteomes" id="UP000036932"/>
    </source>
</evidence>
<dbReference type="OrthoDB" id="63584at2"/>
<dbReference type="Proteomes" id="UP000036932">
    <property type="component" value="Unassembled WGS sequence"/>
</dbReference>
<organism evidence="1 2">
    <name type="scientific">Paenibacillus solani</name>
    <dbReference type="NCBI Taxonomy" id="1705565"/>
    <lineage>
        <taxon>Bacteria</taxon>
        <taxon>Bacillati</taxon>
        <taxon>Bacillota</taxon>
        <taxon>Bacilli</taxon>
        <taxon>Bacillales</taxon>
        <taxon>Paenibacillaceae</taxon>
        <taxon>Paenibacillus</taxon>
    </lineage>
</organism>
<dbReference type="EMBL" id="LIUT01000001">
    <property type="protein sequence ID" value="KOR87710.1"/>
    <property type="molecule type" value="Genomic_DNA"/>
</dbReference>
<proteinExistence type="predicted"/>
<dbReference type="InterPro" id="IPR036291">
    <property type="entry name" value="NAD(P)-bd_dom_sf"/>
</dbReference>
<dbReference type="PATRIC" id="fig|1705565.3.peg.1855"/>
<dbReference type="AlphaFoldDB" id="A0A0M1P0B3"/>
<dbReference type="InterPro" id="IPR002347">
    <property type="entry name" value="SDR_fam"/>
</dbReference>
<dbReference type="PANTHER" id="PTHR44147">
    <property type="entry name" value="DEHYDROGENASE/REDUCTASE SDR FAMILY MEMBER 1"/>
    <property type="match status" value="1"/>
</dbReference>
<comment type="caution">
    <text evidence="1">The sequence shown here is derived from an EMBL/GenBank/DDBJ whole genome shotgun (WGS) entry which is preliminary data.</text>
</comment>
<keyword evidence="2" id="KW-1185">Reference proteome</keyword>
<gene>
    <name evidence="1" type="ORF">AM231_00195</name>
</gene>
<accession>A0A0M1P0B3</accession>
<dbReference type="SUPFAM" id="SSF51735">
    <property type="entry name" value="NAD(P)-binding Rossmann-fold domains"/>
    <property type="match status" value="1"/>
</dbReference>
<dbReference type="Gene3D" id="3.40.50.720">
    <property type="entry name" value="NAD(P)-binding Rossmann-like Domain"/>
    <property type="match status" value="1"/>
</dbReference>
<dbReference type="PRINTS" id="PR00081">
    <property type="entry name" value="GDHRDH"/>
</dbReference>
<dbReference type="Pfam" id="PF00106">
    <property type="entry name" value="adh_short"/>
    <property type="match status" value="1"/>
</dbReference>
<protein>
    <submittedName>
        <fullName evidence="1">Short-chain dehydrogenase</fullName>
    </submittedName>
</protein>
<sequence length="297" mass="32632">MNKNELKPLQGKVAVVAGATRGAGRAIAVMLGAAGATVYCTGRSIRGQASDIKRLETIDDTADMVTARGGVGIAVHCDHTVEEQVKALFERIRREQEGQLDILVNDIWGGENLTHWNIPFWEQFLSDGLLMQERAVTTHMITSYYGVPLMVENGGGLVIEVTDGSTYRYRGNLYYSLAKISAIHLAEAMAEELRPYQVTALCVTPGFLRSEQMLDYFGVTEDNWRDAAAQEPHFIESETPYFLAQGVAALAADPNVASKNGKALTSWDLSDEYGFIDIDGRKPHWGNYAKKKGLPVS</sequence>
<name>A0A0M1P0B3_9BACL</name>
<reference evidence="2" key="1">
    <citation type="submission" date="2015-08" db="EMBL/GenBank/DDBJ databases">
        <title>Genome sequencing project for genomic taxonomy and phylogenomics of Bacillus-like bacteria.</title>
        <authorList>
            <person name="Liu B."/>
            <person name="Wang J."/>
            <person name="Zhu Y."/>
            <person name="Liu G."/>
            <person name="Chen Q."/>
            <person name="Chen Z."/>
            <person name="Lan J."/>
            <person name="Che J."/>
            <person name="Ge C."/>
            <person name="Shi H."/>
            <person name="Pan Z."/>
            <person name="Liu X."/>
        </authorList>
    </citation>
    <scope>NUCLEOTIDE SEQUENCE [LARGE SCALE GENOMIC DNA]</scope>
    <source>
        <strain evidence="2">FJAT-22460</strain>
    </source>
</reference>
<dbReference type="RefSeq" id="WP_054400783.1">
    <property type="nucleotide sequence ID" value="NZ_LIUT01000001.1"/>
</dbReference>
<dbReference type="PANTHER" id="PTHR44147:SF2">
    <property type="entry name" value="DEHYDROGENASE_REDUCTASE SDR FAMILY MEMBER 1"/>
    <property type="match status" value="1"/>
</dbReference>
<evidence type="ECO:0000313" key="1">
    <source>
        <dbReference type="EMBL" id="KOR87710.1"/>
    </source>
</evidence>
<dbReference type="NCBIfam" id="NF006159">
    <property type="entry name" value="PRK08303.1"/>
    <property type="match status" value="1"/>
</dbReference>